<reference evidence="5 6" key="1">
    <citation type="journal article" date="2021" name="Environ. Microbiol.">
        <title>Gene family expansions and transcriptome signatures uncover fungal adaptations to wood decay.</title>
        <authorList>
            <person name="Hage H."/>
            <person name="Miyauchi S."/>
            <person name="Viragh M."/>
            <person name="Drula E."/>
            <person name="Min B."/>
            <person name="Chaduli D."/>
            <person name="Navarro D."/>
            <person name="Favel A."/>
            <person name="Norest M."/>
            <person name="Lesage-Meessen L."/>
            <person name="Balint B."/>
            <person name="Merenyi Z."/>
            <person name="de Eugenio L."/>
            <person name="Morin E."/>
            <person name="Martinez A.T."/>
            <person name="Baldrian P."/>
            <person name="Stursova M."/>
            <person name="Martinez M.J."/>
            <person name="Novotny C."/>
            <person name="Magnuson J.K."/>
            <person name="Spatafora J.W."/>
            <person name="Maurice S."/>
            <person name="Pangilinan J."/>
            <person name="Andreopoulos W."/>
            <person name="LaButti K."/>
            <person name="Hundley H."/>
            <person name="Na H."/>
            <person name="Kuo A."/>
            <person name="Barry K."/>
            <person name="Lipzen A."/>
            <person name="Henrissat B."/>
            <person name="Riley R."/>
            <person name="Ahrendt S."/>
            <person name="Nagy L.G."/>
            <person name="Grigoriev I.V."/>
            <person name="Martin F."/>
            <person name="Rosso M.N."/>
        </authorList>
    </citation>
    <scope>NUCLEOTIDE SEQUENCE [LARGE SCALE GENOMIC DNA]</scope>
    <source>
        <strain evidence="5 6">CIRM-BRFM 1785</strain>
    </source>
</reference>
<dbReference type="PANTHER" id="PTHR12357">
    <property type="entry name" value="YTH YT521-B HOMOLOGY DOMAIN-CONTAINING"/>
    <property type="match status" value="1"/>
</dbReference>
<feature type="region of interest" description="Disordered" evidence="2">
    <location>
        <begin position="523"/>
        <end position="595"/>
    </location>
</feature>
<dbReference type="Pfam" id="PF25701">
    <property type="entry name" value="RRM_YTH1"/>
    <property type="match status" value="1"/>
</dbReference>
<protein>
    <submittedName>
        <fullName evidence="5">YT521-B-like domain-containing protein</fullName>
    </submittedName>
</protein>
<dbReference type="SUPFAM" id="SSF54928">
    <property type="entry name" value="RNA-binding domain, RBD"/>
    <property type="match status" value="1"/>
</dbReference>
<organism evidence="5 6">
    <name type="scientific">Rhodofomes roseus</name>
    <dbReference type="NCBI Taxonomy" id="34475"/>
    <lineage>
        <taxon>Eukaryota</taxon>
        <taxon>Fungi</taxon>
        <taxon>Dikarya</taxon>
        <taxon>Basidiomycota</taxon>
        <taxon>Agaricomycotina</taxon>
        <taxon>Agaricomycetes</taxon>
        <taxon>Polyporales</taxon>
        <taxon>Rhodofomes</taxon>
    </lineage>
</organism>
<dbReference type="PROSITE" id="PS50102">
    <property type="entry name" value="RRM"/>
    <property type="match status" value="1"/>
</dbReference>
<dbReference type="InterPro" id="IPR045168">
    <property type="entry name" value="YTH_prot"/>
</dbReference>
<keyword evidence="1" id="KW-0694">RNA-binding</keyword>
<feature type="compositionally biased region" description="Low complexity" evidence="2">
    <location>
        <begin position="249"/>
        <end position="271"/>
    </location>
</feature>
<dbReference type="CDD" id="cd21134">
    <property type="entry name" value="YTH"/>
    <property type="match status" value="1"/>
</dbReference>
<feature type="domain" description="RRM" evidence="3">
    <location>
        <begin position="107"/>
        <end position="194"/>
    </location>
</feature>
<gene>
    <name evidence="5" type="ORF">C8Q71DRAFT_700079</name>
</gene>
<dbReference type="InterPro" id="IPR057720">
    <property type="entry name" value="RRM_YTH1"/>
</dbReference>
<dbReference type="RefSeq" id="XP_047782714.1">
    <property type="nucleotide sequence ID" value="XM_047920101.1"/>
</dbReference>
<proteinExistence type="predicted"/>
<name>A0ABQ8KRI9_9APHY</name>
<dbReference type="Gene3D" id="3.10.590.10">
    <property type="entry name" value="ph1033 like domains"/>
    <property type="match status" value="2"/>
</dbReference>
<feature type="compositionally biased region" description="Basic and acidic residues" evidence="2">
    <location>
        <begin position="235"/>
        <end position="248"/>
    </location>
</feature>
<evidence type="ECO:0000256" key="2">
    <source>
        <dbReference type="SAM" id="MobiDB-lite"/>
    </source>
</evidence>
<dbReference type="InterPro" id="IPR000504">
    <property type="entry name" value="RRM_dom"/>
</dbReference>
<dbReference type="PROSITE" id="PS50882">
    <property type="entry name" value="YTH"/>
    <property type="match status" value="2"/>
</dbReference>
<evidence type="ECO:0000259" key="3">
    <source>
        <dbReference type="PROSITE" id="PS50102"/>
    </source>
</evidence>
<dbReference type="GeneID" id="72000833"/>
<dbReference type="Pfam" id="PF04146">
    <property type="entry name" value="YTH"/>
    <property type="match status" value="1"/>
</dbReference>
<keyword evidence="6" id="KW-1185">Reference proteome</keyword>
<feature type="region of interest" description="Disordered" evidence="2">
    <location>
        <begin position="1"/>
        <end position="106"/>
    </location>
</feature>
<evidence type="ECO:0000313" key="5">
    <source>
        <dbReference type="EMBL" id="KAH9841415.1"/>
    </source>
</evidence>
<dbReference type="InterPro" id="IPR007275">
    <property type="entry name" value="YTH_domain"/>
</dbReference>
<dbReference type="Proteomes" id="UP000814176">
    <property type="component" value="Unassembled WGS sequence"/>
</dbReference>
<dbReference type="SMART" id="SM00360">
    <property type="entry name" value="RRM"/>
    <property type="match status" value="1"/>
</dbReference>
<evidence type="ECO:0000259" key="4">
    <source>
        <dbReference type="PROSITE" id="PS50882"/>
    </source>
</evidence>
<feature type="region of interest" description="Disordered" evidence="2">
    <location>
        <begin position="379"/>
        <end position="504"/>
    </location>
</feature>
<feature type="compositionally biased region" description="Basic and acidic residues" evidence="2">
    <location>
        <begin position="1"/>
        <end position="11"/>
    </location>
</feature>
<sequence length="686" mass="75148">MSFGVPHRDAEAYAQAPGSSSLPSPRYPVSPHQTHGSAPFSPAQALPPLAVPDPQRPARPASQAGPSSQRQKPPEAGPSAPSSARSGTAQSRRGQPRPNPPAQRSEWVMWVGNVPSDASHDELWRFLSRTPTPPAMGTSASASASSASSPGEVWGGVISIFLITRSNCAFVNFTSEAHLLAAIRHFNGQQLRAGDPRCPRLVCRVRGREDDLKAGVGGQRGAGLHVRWIRDQKETARELARASGEEVRSPASSEPLTTPSSSPSDPAPLLAQLNLSSDEEGGRGHRYRPHPHSSSSGSYASTSSSILMQHFPKRYFILKSLTQRDLDISVKEGLWATQKHNEVTLDQAYRTSKEVYLIFGVNKSGEFYGYARMAGSIQRGEHRVSWSSRAESPTRRRTSRSSVQSAGGSQQPTFFSPAEHRWEESPLPVSPDPPSQSQAQTQPPPSSSVGRHSLQLPTESVHARPRHSAPPEMHRAHRQLSRPGGAQQPMTADEGQIPRAQTQQYDYGRSLQMQAEVNEAIAHPPPQMREFELDPQEPLRHVREHSAPPQSSPEEARRWESVPQEALDTVAEEDNKGGQEDAQQREKEGQSWGEPFKIQWIRTNRLPFYRTRHLRNLWNHDREVKVSRDGTELEPTVGQALLEEWDQPAPSPPAGTPVGERRARGLATEEAPTADSSQGPSAGEGG</sequence>
<dbReference type="Gene3D" id="3.30.70.330">
    <property type="match status" value="1"/>
</dbReference>
<feature type="region of interest" description="Disordered" evidence="2">
    <location>
        <begin position="642"/>
        <end position="686"/>
    </location>
</feature>
<dbReference type="InterPro" id="IPR035979">
    <property type="entry name" value="RBD_domain_sf"/>
</dbReference>
<dbReference type="InterPro" id="IPR012677">
    <property type="entry name" value="Nucleotide-bd_a/b_plait_sf"/>
</dbReference>
<accession>A0ABQ8KRI9</accession>
<dbReference type="EMBL" id="JADCUA010000003">
    <property type="protein sequence ID" value="KAH9841415.1"/>
    <property type="molecule type" value="Genomic_DNA"/>
</dbReference>
<feature type="domain" description="YTH" evidence="4">
    <location>
        <begin position="313"/>
        <end position="450"/>
    </location>
</feature>
<feature type="region of interest" description="Disordered" evidence="2">
    <location>
        <begin position="235"/>
        <end position="301"/>
    </location>
</feature>
<evidence type="ECO:0000313" key="6">
    <source>
        <dbReference type="Proteomes" id="UP000814176"/>
    </source>
</evidence>
<feature type="compositionally biased region" description="Basic and acidic residues" evidence="2">
    <location>
        <begin position="573"/>
        <end position="589"/>
    </location>
</feature>
<dbReference type="CDD" id="cd00590">
    <property type="entry name" value="RRM_SF"/>
    <property type="match status" value="1"/>
</dbReference>
<feature type="compositionally biased region" description="Low complexity" evidence="2">
    <location>
        <begin position="77"/>
        <end position="89"/>
    </location>
</feature>
<comment type="caution">
    <text evidence="5">The sequence shown here is derived from an EMBL/GenBank/DDBJ whole genome shotgun (WGS) entry which is preliminary data.</text>
</comment>
<feature type="compositionally biased region" description="Basic and acidic residues" evidence="2">
    <location>
        <begin position="529"/>
        <end position="546"/>
    </location>
</feature>
<dbReference type="PANTHER" id="PTHR12357:SF3">
    <property type="entry name" value="YTH DOMAIN-CONTAINING PROTEIN 1"/>
    <property type="match status" value="1"/>
</dbReference>
<evidence type="ECO:0000256" key="1">
    <source>
        <dbReference type="PROSITE-ProRule" id="PRU00176"/>
    </source>
</evidence>
<feature type="domain" description="YTH" evidence="4">
    <location>
        <begin position="503"/>
        <end position="645"/>
    </location>
</feature>